<keyword evidence="3" id="KW-1185">Reference proteome</keyword>
<evidence type="ECO:0000256" key="1">
    <source>
        <dbReference type="SAM" id="MobiDB-lite"/>
    </source>
</evidence>
<organism evidence="2 3">
    <name type="scientific">Symbiodinium pilosum</name>
    <name type="common">Dinoflagellate</name>
    <dbReference type="NCBI Taxonomy" id="2952"/>
    <lineage>
        <taxon>Eukaryota</taxon>
        <taxon>Sar</taxon>
        <taxon>Alveolata</taxon>
        <taxon>Dinophyceae</taxon>
        <taxon>Suessiales</taxon>
        <taxon>Symbiodiniaceae</taxon>
        <taxon>Symbiodinium</taxon>
    </lineage>
</organism>
<feature type="compositionally biased region" description="Gly residues" evidence="1">
    <location>
        <begin position="1"/>
        <end position="10"/>
    </location>
</feature>
<feature type="compositionally biased region" description="Polar residues" evidence="1">
    <location>
        <begin position="55"/>
        <end position="78"/>
    </location>
</feature>
<dbReference type="Proteomes" id="UP000649617">
    <property type="component" value="Unassembled WGS sequence"/>
</dbReference>
<gene>
    <name evidence="2" type="ORF">SPIL2461_LOCUS22398</name>
</gene>
<proteinExistence type="predicted"/>
<feature type="region of interest" description="Disordered" evidence="1">
    <location>
        <begin position="1"/>
        <end position="23"/>
    </location>
</feature>
<dbReference type="OrthoDB" id="408381at2759"/>
<sequence>MADPLGGMGSNGNSTAPALRGAAGPQVTSMMKVVPLAAPQARLLQEAGTPGQPELRQQSSTSLKTGTSDSQWGTSNGRKSAKQGAFIALGMGAMSLLKATTFEDEQYSFNWDFSFDKENRPMWREVGKFGMEMLKEFFAASHQWGKFAAYLGPGAVFASTLLDTFLPDDEFTEADAARMMDEKLAAFEREFRRDIMEDVSNLVTSEINRNSLREAQLVVRKILDGVSVSSAGSLLNPDAFLAFAWPLESEVSRVVDLLFLPCRDSGWGSPECDTRNLAGAGLPFAELVNVHIGLFDGIAKAMQQKAQEVRASLFGVPGQWYNAPKPSDIGNEVLRATFRNMGCPNPDPPQSYFNYIRTASSDTTSALDRMRTETCEPSLASAAVPQNPMGDAFTCDTKVGGGWRLVRRTTGNTFSDADRLEGTSVHGTPSGATGATSFSTNFGSFSEFLFATGNCKYWMIMDKYEVLDDYNWKPRRIERSHLSDVPYSAVMIRRAGSPEDPWLTFEDHRTGPNAHCTSLYQGNNFDPWCTYGDLGELNGGLNVFVRYAPGTDTCCGAEGYGCVTECKAQTDLSFGFVKRLRERFSRVKAKYQALYPKVRNNFLAQRLRVISCKGEYERGSGCTDPMDPTTRNSNRFTEETPWKDEVATRILQRFEVLDALLSSRFVFSADVATATFPGGGWFIQKDLPLSRGYGRLIGFVPPFKYHPKLLINGVQQTHHDTYMVLEDAGRWFFHDFTFDKKSLSIDNLAFDPCPIGSCVQHGKFELLQVQVQEEPFDEYLGWSGADGWHNCRIPGAAANVAGAVEYLECTGTESATVKLHEAAFEWEVKFFMRLDNPLLWWDLDIECTPFPSSHGDARERCEVGNGLDDGFFYVYNEGRGIGDASEVPCRTHGCDCCRFWKDQVSAAIDIELAPPFDFSRGSNPVHSDPRVAEKPAVMRLALNHGHPNGGESHLLQEFGGAAHFPGKRDRLVRKRLGYSPVEHGKWQSYTIKRSEGQIMVWIDDNLAWSHALPIAASQVQWSGQDYARFDLTRYIHIRPRGTTGYIWGITVQHAAQEMDVQARHSDAVKYFPEFAGYRTSQGWTLRELLRCKYGEDGNLLAEGLDNDFQNHIRNVHGAGQAWLNNLQLGGASREHSFPTVGWGYSGGANEQVEVGDTFVFTNDKTKNCPACKGNSAKRVGAWDVPCA</sequence>
<protein>
    <submittedName>
        <fullName evidence="2">Uncharacterized protein</fullName>
    </submittedName>
</protein>
<evidence type="ECO:0000313" key="2">
    <source>
        <dbReference type="EMBL" id="CAE7764777.1"/>
    </source>
</evidence>
<name>A0A812XY50_SYMPI</name>
<feature type="region of interest" description="Disordered" evidence="1">
    <location>
        <begin position="48"/>
        <end position="78"/>
    </location>
</feature>
<reference evidence="2" key="1">
    <citation type="submission" date="2021-02" db="EMBL/GenBank/DDBJ databases">
        <authorList>
            <person name="Dougan E. K."/>
            <person name="Rhodes N."/>
            <person name="Thang M."/>
            <person name="Chan C."/>
        </authorList>
    </citation>
    <scope>NUCLEOTIDE SEQUENCE</scope>
</reference>
<comment type="caution">
    <text evidence="2">The sequence shown here is derived from an EMBL/GenBank/DDBJ whole genome shotgun (WGS) entry which is preliminary data.</text>
</comment>
<accession>A0A812XY50</accession>
<dbReference type="AlphaFoldDB" id="A0A812XY50"/>
<dbReference type="EMBL" id="CAJNIZ010047253">
    <property type="protein sequence ID" value="CAE7764777.1"/>
    <property type="molecule type" value="Genomic_DNA"/>
</dbReference>
<evidence type="ECO:0000313" key="3">
    <source>
        <dbReference type="Proteomes" id="UP000649617"/>
    </source>
</evidence>